<comment type="caution">
    <text evidence="3">The sequence shown here is derived from an EMBL/GenBank/DDBJ whole genome shotgun (WGS) entry which is preliminary data.</text>
</comment>
<evidence type="ECO:0000313" key="4">
    <source>
        <dbReference type="Proteomes" id="UP000637423"/>
    </source>
</evidence>
<evidence type="ECO:0000259" key="2">
    <source>
        <dbReference type="Pfam" id="PF01757"/>
    </source>
</evidence>
<feature type="transmembrane region" description="Helical" evidence="1">
    <location>
        <begin position="262"/>
        <end position="279"/>
    </location>
</feature>
<keyword evidence="1" id="KW-0472">Membrane</keyword>
<dbReference type="RefSeq" id="WP_188565081.1">
    <property type="nucleotide sequence ID" value="NZ_BMED01000001.1"/>
</dbReference>
<feature type="transmembrane region" description="Helical" evidence="1">
    <location>
        <begin position="334"/>
        <end position="352"/>
    </location>
</feature>
<evidence type="ECO:0000313" key="3">
    <source>
        <dbReference type="EMBL" id="GGC67121.1"/>
    </source>
</evidence>
<protein>
    <submittedName>
        <fullName evidence="3">Membrane protein</fullName>
    </submittedName>
</protein>
<reference evidence="3" key="2">
    <citation type="submission" date="2020-09" db="EMBL/GenBank/DDBJ databases">
        <authorList>
            <person name="Sun Q."/>
            <person name="Zhou Y."/>
        </authorList>
    </citation>
    <scope>NUCLEOTIDE SEQUENCE</scope>
    <source>
        <strain evidence="3">CGMCC 1.10998</strain>
    </source>
</reference>
<feature type="transmembrane region" description="Helical" evidence="1">
    <location>
        <begin position="15"/>
        <end position="34"/>
    </location>
</feature>
<feature type="transmembrane region" description="Helical" evidence="1">
    <location>
        <begin position="233"/>
        <end position="250"/>
    </location>
</feature>
<dbReference type="Pfam" id="PF01757">
    <property type="entry name" value="Acyl_transf_3"/>
    <property type="match status" value="1"/>
</dbReference>
<feature type="transmembrane region" description="Helical" evidence="1">
    <location>
        <begin position="98"/>
        <end position="117"/>
    </location>
</feature>
<dbReference type="PANTHER" id="PTHR36927:SF3">
    <property type="entry name" value="GLUCANS BIOSYNTHESIS PROTEIN C"/>
    <property type="match status" value="1"/>
</dbReference>
<keyword evidence="1" id="KW-0812">Transmembrane</keyword>
<dbReference type="AlphaFoldDB" id="A0A916UB15"/>
<dbReference type="EMBL" id="BMED01000001">
    <property type="protein sequence ID" value="GGC67121.1"/>
    <property type="molecule type" value="Genomic_DNA"/>
</dbReference>
<dbReference type="Proteomes" id="UP000637423">
    <property type="component" value="Unassembled WGS sequence"/>
</dbReference>
<organism evidence="3 4">
    <name type="scientific">Undibacterium terreum</name>
    <dbReference type="NCBI Taxonomy" id="1224302"/>
    <lineage>
        <taxon>Bacteria</taxon>
        <taxon>Pseudomonadati</taxon>
        <taxon>Pseudomonadota</taxon>
        <taxon>Betaproteobacteria</taxon>
        <taxon>Burkholderiales</taxon>
        <taxon>Oxalobacteraceae</taxon>
        <taxon>Undibacterium</taxon>
    </lineage>
</organism>
<feature type="transmembrane region" description="Helical" evidence="1">
    <location>
        <begin position="201"/>
        <end position="221"/>
    </location>
</feature>
<keyword evidence="1" id="KW-1133">Transmembrane helix</keyword>
<keyword evidence="4" id="KW-1185">Reference proteome</keyword>
<evidence type="ECO:0000256" key="1">
    <source>
        <dbReference type="SAM" id="Phobius"/>
    </source>
</evidence>
<feature type="transmembrane region" description="Helical" evidence="1">
    <location>
        <begin position="60"/>
        <end position="77"/>
    </location>
</feature>
<feature type="transmembrane region" description="Helical" evidence="1">
    <location>
        <begin position="160"/>
        <end position="180"/>
    </location>
</feature>
<name>A0A916UB15_9BURK</name>
<dbReference type="InterPro" id="IPR002656">
    <property type="entry name" value="Acyl_transf_3_dom"/>
</dbReference>
<sequence length="409" mass="47233">MPGFNPPQRRHDIDALRALAFGLLILYHLSMVYVQDWGFHIKSSYLAEWLQWPMLLVNRWRMDLIFLISGMSTTMLLQKLQARQALGMDSRFFRQRSVRLILPLLFGMAVVVPVQPYCQGVMNGLVEPGFWQFIVHYYSGYHWPAKAFDGWEHGFTWNHLWYLVYLWLYTSVLLLGRQAARIPALGAIAVRCRQAFLGLRGWRLIMVPATLIFIWVAALQMRFPENHALTHDWYAHAIYFTMFIFGWWLGSDTAIWTELARLRKPALVSALILFAAYKAGGELLVEYPPIWQLWAIWGIRALFTWSMLCAVLGWGHALLNRPFRWLPWANQAVYPWYILHQSLIILLAYWLIPLKLGGALEALLVGAGTVLGCWAISSGLVARVGFLRACFGMKPQEKIRATHLSELKI</sequence>
<dbReference type="GO" id="GO:0016747">
    <property type="term" value="F:acyltransferase activity, transferring groups other than amino-acyl groups"/>
    <property type="evidence" value="ECO:0007669"/>
    <property type="project" value="InterPro"/>
</dbReference>
<reference evidence="3" key="1">
    <citation type="journal article" date="2014" name="Int. J. Syst. Evol. Microbiol.">
        <title>Complete genome sequence of Corynebacterium casei LMG S-19264T (=DSM 44701T), isolated from a smear-ripened cheese.</title>
        <authorList>
            <consortium name="US DOE Joint Genome Institute (JGI-PGF)"/>
            <person name="Walter F."/>
            <person name="Albersmeier A."/>
            <person name="Kalinowski J."/>
            <person name="Ruckert C."/>
        </authorList>
    </citation>
    <scope>NUCLEOTIDE SEQUENCE</scope>
    <source>
        <strain evidence="3">CGMCC 1.10998</strain>
    </source>
</reference>
<gene>
    <name evidence="3" type="ORF">GCM10011396_12640</name>
</gene>
<dbReference type="PANTHER" id="PTHR36927">
    <property type="entry name" value="BLR4337 PROTEIN"/>
    <property type="match status" value="1"/>
</dbReference>
<accession>A0A916UB15</accession>
<feature type="transmembrane region" description="Helical" evidence="1">
    <location>
        <begin position="364"/>
        <end position="386"/>
    </location>
</feature>
<feature type="domain" description="Acyltransferase 3" evidence="2">
    <location>
        <begin position="11"/>
        <end position="377"/>
    </location>
</feature>
<feature type="transmembrane region" description="Helical" evidence="1">
    <location>
        <begin position="291"/>
        <end position="314"/>
    </location>
</feature>
<dbReference type="InterPro" id="IPR050623">
    <property type="entry name" value="Glucan_succinyl_AcylTrfase"/>
</dbReference>
<proteinExistence type="predicted"/>